<protein>
    <recommendedName>
        <fullName evidence="1">DUF1659 domain-containing protein</fullName>
    </recommendedName>
</protein>
<sequence length="74" mass="7977">MPAETSLVSKSLILEIENGTKSSGEILYRKKTFSGLNPNATPEDLLVVAKAIKAVLADNTGRFLESDLSELIEV</sequence>
<accession>A0A1M6CZP1</accession>
<dbReference type="EMBL" id="FQXU01000017">
    <property type="protein sequence ID" value="SHI66420.1"/>
    <property type="molecule type" value="Genomic_DNA"/>
</dbReference>
<dbReference type="InterPro" id="IPR012454">
    <property type="entry name" value="DUF1659"/>
</dbReference>
<evidence type="ECO:0000259" key="1">
    <source>
        <dbReference type="Pfam" id="PF07872"/>
    </source>
</evidence>
<evidence type="ECO:0000313" key="3">
    <source>
        <dbReference type="Proteomes" id="UP000184241"/>
    </source>
</evidence>
<proteinExistence type="predicted"/>
<gene>
    <name evidence="2" type="ORF">SAMN02745941_04162</name>
</gene>
<dbReference type="Proteomes" id="UP000184241">
    <property type="component" value="Unassembled WGS sequence"/>
</dbReference>
<name>A0A1M6CZP1_9CLOT</name>
<organism evidence="2 3">
    <name type="scientific">Clostridium intestinale DSM 6191</name>
    <dbReference type="NCBI Taxonomy" id="1121320"/>
    <lineage>
        <taxon>Bacteria</taxon>
        <taxon>Bacillati</taxon>
        <taxon>Bacillota</taxon>
        <taxon>Clostridia</taxon>
        <taxon>Eubacteriales</taxon>
        <taxon>Clostridiaceae</taxon>
        <taxon>Clostridium</taxon>
    </lineage>
</organism>
<dbReference type="AlphaFoldDB" id="A0A1M6CZP1"/>
<dbReference type="RefSeq" id="WP_021801143.1">
    <property type="nucleotide sequence ID" value="NZ_FQXU01000017.1"/>
</dbReference>
<reference evidence="2 3" key="1">
    <citation type="submission" date="2016-11" db="EMBL/GenBank/DDBJ databases">
        <authorList>
            <person name="Jaros S."/>
            <person name="Januszkiewicz K."/>
            <person name="Wedrychowicz H."/>
        </authorList>
    </citation>
    <scope>NUCLEOTIDE SEQUENCE [LARGE SCALE GENOMIC DNA]</scope>
    <source>
        <strain evidence="2 3">DSM 6191</strain>
    </source>
</reference>
<evidence type="ECO:0000313" key="2">
    <source>
        <dbReference type="EMBL" id="SHI66420.1"/>
    </source>
</evidence>
<dbReference type="Pfam" id="PF07872">
    <property type="entry name" value="DUF1659"/>
    <property type="match status" value="1"/>
</dbReference>
<feature type="domain" description="DUF1659" evidence="1">
    <location>
        <begin position="5"/>
        <end position="73"/>
    </location>
</feature>